<organism evidence="2 3">
    <name type="scientific">Colwellia ponticola</name>
    <dbReference type="NCBI Taxonomy" id="2304625"/>
    <lineage>
        <taxon>Bacteria</taxon>
        <taxon>Pseudomonadati</taxon>
        <taxon>Pseudomonadota</taxon>
        <taxon>Gammaproteobacteria</taxon>
        <taxon>Alteromonadales</taxon>
        <taxon>Colwelliaceae</taxon>
        <taxon>Colwellia</taxon>
    </lineage>
</organism>
<evidence type="ECO:0000313" key="2">
    <source>
        <dbReference type="EMBL" id="TMM43117.1"/>
    </source>
</evidence>
<sequence>MKYKALSLCVLLAGCAESPDNSNQLPVQVNTVNFSIENATKANYTSKYHGDELIKNVNHYAKWLTQDLFANIDFPNNSDVFVVTNFALLDSDLNKTNHFGRQMTEAMIHEVHRTGFSVIDLKASGFIRMTETGDVFYQSKDYLELSPAADASHIITGTLTKHQGGYLINAQVVLLENKALVSSAQIFVPYKVVEAVMLEENDQVVKENNMNGNTNNATNANKAKPVINKSGLSLKAYSQ</sequence>
<keyword evidence="3" id="KW-1185">Reference proteome</keyword>
<reference evidence="2 3" key="1">
    <citation type="submission" date="2019-05" db="EMBL/GenBank/DDBJ databases">
        <title>Colwellia ponticola sp. nov., isolated from seawater.</title>
        <authorList>
            <person name="Yoon J.-H."/>
        </authorList>
    </citation>
    <scope>NUCLEOTIDE SEQUENCE [LARGE SCALE GENOMIC DNA]</scope>
    <source>
        <strain evidence="2 3">OISW-25</strain>
    </source>
</reference>
<evidence type="ECO:0000259" key="1">
    <source>
        <dbReference type="Pfam" id="PF17680"/>
    </source>
</evidence>
<evidence type="ECO:0000313" key="3">
    <source>
        <dbReference type="Proteomes" id="UP000307702"/>
    </source>
</evidence>
<dbReference type="PROSITE" id="PS51257">
    <property type="entry name" value="PROKAR_LIPOPROTEIN"/>
    <property type="match status" value="1"/>
</dbReference>
<gene>
    <name evidence="2" type="ORF">FCS21_13380</name>
</gene>
<dbReference type="Proteomes" id="UP000307702">
    <property type="component" value="Unassembled WGS sequence"/>
</dbReference>
<dbReference type="InterPro" id="IPR041215">
    <property type="entry name" value="FlgO_dom"/>
</dbReference>
<name>A0A8H2JKF1_9GAMM</name>
<dbReference type="RefSeq" id="WP_138624052.1">
    <property type="nucleotide sequence ID" value="NZ_SZVP01000015.1"/>
</dbReference>
<dbReference type="OrthoDB" id="6116374at2"/>
<dbReference type="EMBL" id="SZVP01000015">
    <property type="protein sequence ID" value="TMM43117.1"/>
    <property type="molecule type" value="Genomic_DNA"/>
</dbReference>
<accession>A0A8H2JKF1</accession>
<feature type="domain" description="FlgO" evidence="1">
    <location>
        <begin position="63"/>
        <end position="192"/>
    </location>
</feature>
<dbReference type="AlphaFoldDB" id="A0A8H2JKF1"/>
<proteinExistence type="predicted"/>
<comment type="caution">
    <text evidence="2">The sequence shown here is derived from an EMBL/GenBank/DDBJ whole genome shotgun (WGS) entry which is preliminary data.</text>
</comment>
<dbReference type="Pfam" id="PF17680">
    <property type="entry name" value="FlgO"/>
    <property type="match status" value="1"/>
</dbReference>
<protein>
    <recommendedName>
        <fullName evidence="1">FlgO domain-containing protein</fullName>
    </recommendedName>
</protein>